<comment type="similarity">
    <text evidence="3">Belongs to the bZIP family.</text>
</comment>
<evidence type="ECO:0000313" key="11">
    <source>
        <dbReference type="EMBL" id="KAG4410517.1"/>
    </source>
</evidence>
<dbReference type="InterPro" id="IPR046347">
    <property type="entry name" value="bZIP_sf"/>
</dbReference>
<reference evidence="11" key="1">
    <citation type="submission" date="2021-02" db="EMBL/GenBank/DDBJ databases">
        <title>Genome sequence Cadophora malorum strain M34.</title>
        <authorList>
            <person name="Stefanovic E."/>
            <person name="Vu D."/>
            <person name="Scully C."/>
            <person name="Dijksterhuis J."/>
            <person name="Roader J."/>
            <person name="Houbraken J."/>
        </authorList>
    </citation>
    <scope>NUCLEOTIDE SEQUENCE</scope>
    <source>
        <strain evidence="11">M34</strain>
    </source>
</reference>
<comment type="function">
    <text evidence="1">Putative transcription factor.</text>
</comment>
<feature type="region of interest" description="Disordered" evidence="9">
    <location>
        <begin position="90"/>
        <end position="128"/>
    </location>
</feature>
<dbReference type="CDD" id="cd14688">
    <property type="entry name" value="bZIP_YAP"/>
    <property type="match status" value="1"/>
</dbReference>
<evidence type="ECO:0000256" key="2">
    <source>
        <dbReference type="ARBA" id="ARBA00004123"/>
    </source>
</evidence>
<dbReference type="SMART" id="SM00338">
    <property type="entry name" value="BRLZ"/>
    <property type="match status" value="1"/>
</dbReference>
<evidence type="ECO:0000256" key="6">
    <source>
        <dbReference type="ARBA" id="ARBA00023163"/>
    </source>
</evidence>
<name>A0A8H7W0F5_9HELO</name>
<dbReference type="PANTHER" id="PTHR40621">
    <property type="entry name" value="TRANSCRIPTION FACTOR KAPC-RELATED"/>
    <property type="match status" value="1"/>
</dbReference>
<dbReference type="Gene3D" id="1.20.5.170">
    <property type="match status" value="1"/>
</dbReference>
<comment type="caution">
    <text evidence="11">The sequence shown here is derived from an EMBL/GenBank/DDBJ whole genome shotgun (WGS) entry which is preliminary data.</text>
</comment>
<dbReference type="OrthoDB" id="2593073at2759"/>
<keyword evidence="4" id="KW-0805">Transcription regulation</keyword>
<comment type="subcellular location">
    <subcellularLocation>
        <location evidence="2">Nucleus</location>
    </subcellularLocation>
</comment>
<dbReference type="GO" id="GO:0001228">
    <property type="term" value="F:DNA-binding transcription activator activity, RNA polymerase II-specific"/>
    <property type="evidence" value="ECO:0007669"/>
    <property type="project" value="TreeGrafter"/>
</dbReference>
<dbReference type="PROSITE" id="PS00036">
    <property type="entry name" value="BZIP_BASIC"/>
    <property type="match status" value="1"/>
</dbReference>
<proteinExistence type="inferred from homology"/>
<dbReference type="InterPro" id="IPR004827">
    <property type="entry name" value="bZIP"/>
</dbReference>
<evidence type="ECO:0000313" key="12">
    <source>
        <dbReference type="Proteomes" id="UP000664132"/>
    </source>
</evidence>
<dbReference type="AlphaFoldDB" id="A0A8H7W0F5"/>
<evidence type="ECO:0000256" key="5">
    <source>
        <dbReference type="ARBA" id="ARBA00023125"/>
    </source>
</evidence>
<keyword evidence="5" id="KW-0238">DNA-binding</keyword>
<keyword evidence="12" id="KW-1185">Reference proteome</keyword>
<dbReference type="Pfam" id="PF00170">
    <property type="entry name" value="bZIP_1"/>
    <property type="match status" value="1"/>
</dbReference>
<dbReference type="GO" id="GO:0090575">
    <property type="term" value="C:RNA polymerase II transcription regulator complex"/>
    <property type="evidence" value="ECO:0007669"/>
    <property type="project" value="TreeGrafter"/>
</dbReference>
<protein>
    <recommendedName>
        <fullName evidence="8">Putative transcription factor kapC</fullName>
    </recommendedName>
</protein>
<evidence type="ECO:0000259" key="10">
    <source>
        <dbReference type="PROSITE" id="PS50217"/>
    </source>
</evidence>
<evidence type="ECO:0000256" key="3">
    <source>
        <dbReference type="ARBA" id="ARBA00007163"/>
    </source>
</evidence>
<gene>
    <name evidence="11" type="ORF">IFR04_016348</name>
</gene>
<dbReference type="GO" id="GO:0000976">
    <property type="term" value="F:transcription cis-regulatory region binding"/>
    <property type="evidence" value="ECO:0007669"/>
    <property type="project" value="InterPro"/>
</dbReference>
<dbReference type="SUPFAM" id="SSF57959">
    <property type="entry name" value="Leucine zipper domain"/>
    <property type="match status" value="1"/>
</dbReference>
<dbReference type="Proteomes" id="UP000664132">
    <property type="component" value="Unassembled WGS sequence"/>
</dbReference>
<accession>A0A8H7W0F5</accession>
<evidence type="ECO:0000256" key="7">
    <source>
        <dbReference type="ARBA" id="ARBA00023242"/>
    </source>
</evidence>
<evidence type="ECO:0000256" key="9">
    <source>
        <dbReference type="SAM" id="MobiDB-lite"/>
    </source>
</evidence>
<evidence type="ECO:0000256" key="4">
    <source>
        <dbReference type="ARBA" id="ARBA00023015"/>
    </source>
</evidence>
<keyword evidence="7" id="KW-0539">Nucleus</keyword>
<organism evidence="11 12">
    <name type="scientific">Cadophora malorum</name>
    <dbReference type="NCBI Taxonomy" id="108018"/>
    <lineage>
        <taxon>Eukaryota</taxon>
        <taxon>Fungi</taxon>
        <taxon>Dikarya</taxon>
        <taxon>Ascomycota</taxon>
        <taxon>Pezizomycotina</taxon>
        <taxon>Leotiomycetes</taxon>
        <taxon>Helotiales</taxon>
        <taxon>Ploettnerulaceae</taxon>
        <taxon>Cadophora</taxon>
    </lineage>
</organism>
<dbReference type="PANTHER" id="PTHR40621:SF11">
    <property type="entry name" value="TRANSCRIPTION FACTOR KAPC-RELATED"/>
    <property type="match status" value="1"/>
</dbReference>
<evidence type="ECO:0000256" key="1">
    <source>
        <dbReference type="ARBA" id="ARBA00004049"/>
    </source>
</evidence>
<dbReference type="PROSITE" id="PS50217">
    <property type="entry name" value="BZIP"/>
    <property type="match status" value="1"/>
</dbReference>
<feature type="domain" description="BZIP" evidence="10">
    <location>
        <begin position="110"/>
        <end position="168"/>
    </location>
</feature>
<dbReference type="InterPro" id="IPR050936">
    <property type="entry name" value="AP-1-like"/>
</dbReference>
<keyword evidence="6" id="KW-0804">Transcription</keyword>
<dbReference type="EMBL" id="JAFJYH010000692">
    <property type="protein sequence ID" value="KAG4410517.1"/>
    <property type="molecule type" value="Genomic_DNA"/>
</dbReference>
<sequence length="214" mass="24485">MAAGQYSDNSVDNQSYLVAPDMNAGMYDGTSSDSSASSPLNCNSFDNLYGSNSFMAYPAFPMQFPMAGEGMTPMGLIPVELDIEGLYEDHDRRRRKNGTEKTVSSHVHSRRRAQNRASQRAFRDRKEKHMRELEQRLGELEGRHSDLSRSYESLQIEYTSVKQELDKLRTDREGSTRNYQPREWEESKGEILDPLLFDVSAFCFGQDDGQDRKE</sequence>
<evidence type="ECO:0000256" key="8">
    <source>
        <dbReference type="ARBA" id="ARBA00044067"/>
    </source>
</evidence>